<dbReference type="RefSeq" id="WP_306981548.1">
    <property type="nucleotide sequence ID" value="NZ_JAUSZV010000005.1"/>
</dbReference>
<dbReference type="GO" id="GO:0016020">
    <property type="term" value="C:membrane"/>
    <property type="evidence" value="ECO:0007669"/>
    <property type="project" value="TreeGrafter"/>
</dbReference>
<proteinExistence type="predicted"/>
<organism evidence="2 3">
    <name type="scientific">Streptomyces canus</name>
    <dbReference type="NCBI Taxonomy" id="58343"/>
    <lineage>
        <taxon>Bacteria</taxon>
        <taxon>Bacillati</taxon>
        <taxon>Actinomycetota</taxon>
        <taxon>Actinomycetes</taxon>
        <taxon>Kitasatosporales</taxon>
        <taxon>Streptomycetaceae</taxon>
        <taxon>Streptomyces</taxon>
        <taxon>Streptomyces aurantiacus group</taxon>
    </lineage>
</organism>
<dbReference type="Pfam" id="PF00561">
    <property type="entry name" value="Abhydrolase_1"/>
    <property type="match status" value="1"/>
</dbReference>
<name>A0AAW8FKN9_9ACTN</name>
<dbReference type="Proteomes" id="UP001234216">
    <property type="component" value="Unassembled WGS sequence"/>
</dbReference>
<feature type="domain" description="AB hydrolase-1" evidence="1">
    <location>
        <begin position="20"/>
        <end position="137"/>
    </location>
</feature>
<dbReference type="SUPFAM" id="SSF53474">
    <property type="entry name" value="alpha/beta-Hydrolases"/>
    <property type="match status" value="1"/>
</dbReference>
<dbReference type="PRINTS" id="PR00111">
    <property type="entry name" value="ABHYDROLASE"/>
</dbReference>
<dbReference type="PANTHER" id="PTHR43798:SF33">
    <property type="entry name" value="HYDROLASE, PUTATIVE (AFU_ORTHOLOGUE AFUA_2G14860)-RELATED"/>
    <property type="match status" value="1"/>
</dbReference>
<dbReference type="InterPro" id="IPR000073">
    <property type="entry name" value="AB_hydrolase_1"/>
</dbReference>
<dbReference type="Gene3D" id="3.40.50.1820">
    <property type="entry name" value="alpha/beta hydrolase"/>
    <property type="match status" value="2"/>
</dbReference>
<dbReference type="AlphaFoldDB" id="A0AAW8FKN9"/>
<evidence type="ECO:0000313" key="2">
    <source>
        <dbReference type="EMBL" id="MDQ0910696.1"/>
    </source>
</evidence>
<evidence type="ECO:0000313" key="3">
    <source>
        <dbReference type="Proteomes" id="UP001234216"/>
    </source>
</evidence>
<protein>
    <submittedName>
        <fullName evidence="2">Pimeloyl-ACP methyl ester carboxylesterase</fullName>
    </submittedName>
</protein>
<comment type="caution">
    <text evidence="2">The sequence shown here is derived from an EMBL/GenBank/DDBJ whole genome shotgun (WGS) entry which is preliminary data.</text>
</comment>
<dbReference type="EMBL" id="JAUSZV010000005">
    <property type="protein sequence ID" value="MDQ0910696.1"/>
    <property type="molecule type" value="Genomic_DNA"/>
</dbReference>
<dbReference type="InterPro" id="IPR029058">
    <property type="entry name" value="AB_hydrolase_fold"/>
</dbReference>
<accession>A0AAW8FKN9</accession>
<dbReference type="InterPro" id="IPR050266">
    <property type="entry name" value="AB_hydrolase_sf"/>
</dbReference>
<gene>
    <name evidence="2" type="ORF">QFZ22_006681</name>
</gene>
<reference evidence="2" key="1">
    <citation type="submission" date="2023-07" db="EMBL/GenBank/DDBJ databases">
        <title>Comparative genomics of wheat-associated soil bacteria to identify genetic determinants of phenazine resistance.</title>
        <authorList>
            <person name="Mouncey N."/>
        </authorList>
    </citation>
    <scope>NUCLEOTIDE SEQUENCE</scope>
    <source>
        <strain evidence="2">V4I22</strain>
    </source>
</reference>
<dbReference type="GO" id="GO:0003824">
    <property type="term" value="F:catalytic activity"/>
    <property type="evidence" value="ECO:0007669"/>
    <property type="project" value="UniProtKB-ARBA"/>
</dbReference>
<evidence type="ECO:0000259" key="1">
    <source>
        <dbReference type="Pfam" id="PF00561"/>
    </source>
</evidence>
<dbReference type="PANTHER" id="PTHR43798">
    <property type="entry name" value="MONOACYLGLYCEROL LIPASE"/>
    <property type="match status" value="1"/>
</dbReference>
<sequence length="240" mass="24993">MRDSSLSLPSLATTVTGTGPALLLAHGATGSIEGNFAPVLPALAAAHTVVAPDYPGSGRTPAADAPWDLDALTDAVVDSAVRRGVERFALLGFSLGTQVAVRAAVRHPERVTALVLTAGFARPDDHLLGLLPGWRAEEPPALRPHLDLIPFLDVTADLSEVGVPTLVIATTADSLVLPEGSHALAAGIRGARYTEIDSDHVVMVERPQEWLEQVLGFLRSLPSSSSDGEAGKAGKVREGE</sequence>